<dbReference type="InterPro" id="IPR043128">
    <property type="entry name" value="Rev_trsase/Diguanyl_cyclase"/>
</dbReference>
<sequence>MTTRPGKKQNLDIVNSWGYIWFLTLNIVFCLWLFVGNLLNAANFIYNDALDSLSLVTVFFSIVGLLLRFAIKREHIVAIFPLYVLILGLLWAGMFYLMVKHYSTPALSLSLLIIILLPATISFYISGRLLLLFSAPIAVSMFLSELAAFEKFHFLQISGSIIIFMVVMTARYILLEWYLRTQKSEYAKNLLIKKLTRLAHRDALTGLFNKGSLAIHFADNEKRLSLSDEKLFMIIMDIDFFKQYNDLYGHIAGDACLINTAKCITQSLRQSSDTAFRFGGEEFVILTRCHQLDDAVNIAERIRNTISAAKFPHKGSPISAYLTASFGVAQWTTRDSLETLTEKADKELYKAKQAGRNRVSFSR</sequence>
<keyword evidence="6" id="KW-0812">Transmembrane</keyword>
<comment type="pathway">
    <text evidence="2">Purine metabolism; 3',5'-cyclic di-GMP biosynthesis.</text>
</comment>
<comment type="cofactor">
    <cofactor evidence="1">
        <name>Mg(2+)</name>
        <dbReference type="ChEBI" id="CHEBI:18420"/>
    </cofactor>
</comment>
<evidence type="ECO:0000256" key="6">
    <source>
        <dbReference type="SAM" id="Phobius"/>
    </source>
</evidence>
<keyword evidence="4" id="KW-0342">GTP-binding</keyword>
<keyword evidence="6" id="KW-1133">Transmembrane helix</keyword>
<dbReference type="Gene3D" id="3.30.70.270">
    <property type="match status" value="1"/>
</dbReference>
<proteinExistence type="predicted"/>
<dbReference type="GO" id="GO:0052621">
    <property type="term" value="F:diguanylate cyclase activity"/>
    <property type="evidence" value="ECO:0007669"/>
    <property type="project" value="UniProtKB-EC"/>
</dbReference>
<dbReference type="PROSITE" id="PS50887">
    <property type="entry name" value="GGDEF"/>
    <property type="match status" value="1"/>
</dbReference>
<keyword evidence="4" id="KW-0547">Nucleotide-binding</keyword>
<evidence type="ECO:0000256" key="3">
    <source>
        <dbReference type="ARBA" id="ARBA00012528"/>
    </source>
</evidence>
<reference evidence="8 9" key="1">
    <citation type="submission" date="2016-04" db="EMBL/GenBank/DDBJ databases">
        <title>ATOL: Assembling a taxonomically balanced genome-scale reconstruction of the evolutionary history of the Enterobacteriaceae.</title>
        <authorList>
            <person name="Plunkett G.III."/>
            <person name="Neeno-Eckwall E.C."/>
            <person name="Glasner J.D."/>
            <person name="Perna N.T."/>
        </authorList>
    </citation>
    <scope>NUCLEOTIDE SEQUENCE [LARGE SCALE GENOMIC DNA]</scope>
    <source>
        <strain evidence="8 9">ATCC 51603</strain>
    </source>
</reference>
<feature type="transmembrane region" description="Helical" evidence="6">
    <location>
        <begin position="105"/>
        <end position="124"/>
    </location>
</feature>
<dbReference type="NCBIfam" id="TIGR00254">
    <property type="entry name" value="GGDEF"/>
    <property type="match status" value="1"/>
</dbReference>
<evidence type="ECO:0000256" key="1">
    <source>
        <dbReference type="ARBA" id="ARBA00001946"/>
    </source>
</evidence>
<dbReference type="FunFam" id="3.30.70.270:FF:000001">
    <property type="entry name" value="Diguanylate cyclase domain protein"/>
    <property type="match status" value="1"/>
</dbReference>
<dbReference type="PANTHER" id="PTHR45138:SF9">
    <property type="entry name" value="DIGUANYLATE CYCLASE DGCM-RELATED"/>
    <property type="match status" value="1"/>
</dbReference>
<name>A0A1B7JD66_9ENTR</name>
<comment type="caution">
    <text evidence="8">The sequence shown here is derived from an EMBL/GenBank/DDBJ whole genome shotgun (WGS) entry which is preliminary data.</text>
</comment>
<dbReference type="CDD" id="cd01949">
    <property type="entry name" value="GGDEF"/>
    <property type="match status" value="1"/>
</dbReference>
<evidence type="ECO:0000259" key="7">
    <source>
        <dbReference type="PROSITE" id="PS50887"/>
    </source>
</evidence>
<dbReference type="Pfam" id="PF17178">
    <property type="entry name" value="MASE5"/>
    <property type="match status" value="1"/>
</dbReference>
<dbReference type="InterPro" id="IPR000160">
    <property type="entry name" value="GGDEF_dom"/>
</dbReference>
<dbReference type="InterPro" id="IPR029787">
    <property type="entry name" value="Nucleotide_cyclase"/>
</dbReference>
<protein>
    <recommendedName>
        <fullName evidence="3">diguanylate cyclase</fullName>
        <ecNumber evidence="3">2.7.7.65</ecNumber>
    </recommendedName>
</protein>
<organism evidence="8 9">
    <name type="scientific">Kluyvera georgiana ATCC 51603</name>
    <dbReference type="NCBI Taxonomy" id="1354264"/>
    <lineage>
        <taxon>Bacteria</taxon>
        <taxon>Pseudomonadati</taxon>
        <taxon>Pseudomonadota</taxon>
        <taxon>Gammaproteobacteria</taxon>
        <taxon>Enterobacterales</taxon>
        <taxon>Enterobacteriaceae</taxon>
        <taxon>Kluyvera</taxon>
    </lineage>
</organism>
<feature type="transmembrane region" description="Helical" evidence="6">
    <location>
        <begin position="78"/>
        <end position="99"/>
    </location>
</feature>
<dbReference type="RefSeq" id="WP_245191281.1">
    <property type="nucleotide sequence ID" value="NZ_LXEU01000089.1"/>
</dbReference>
<evidence type="ECO:0000256" key="5">
    <source>
        <dbReference type="ARBA" id="ARBA00034247"/>
    </source>
</evidence>
<keyword evidence="9" id="KW-1185">Reference proteome</keyword>
<feature type="transmembrane region" description="Helical" evidence="6">
    <location>
        <begin position="129"/>
        <end position="148"/>
    </location>
</feature>
<dbReference type="EMBL" id="LXEU01000089">
    <property type="protein sequence ID" value="OAT45873.1"/>
    <property type="molecule type" value="Genomic_DNA"/>
</dbReference>
<evidence type="ECO:0000313" key="8">
    <source>
        <dbReference type="EMBL" id="OAT45873.1"/>
    </source>
</evidence>
<dbReference type="SMART" id="SM00267">
    <property type="entry name" value="GGDEF"/>
    <property type="match status" value="1"/>
</dbReference>
<feature type="domain" description="GGDEF" evidence="7">
    <location>
        <begin position="229"/>
        <end position="363"/>
    </location>
</feature>
<dbReference type="PANTHER" id="PTHR45138">
    <property type="entry name" value="REGULATORY COMPONENTS OF SENSORY TRANSDUCTION SYSTEM"/>
    <property type="match status" value="1"/>
</dbReference>
<evidence type="ECO:0000256" key="2">
    <source>
        <dbReference type="ARBA" id="ARBA00004665"/>
    </source>
</evidence>
<dbReference type="SUPFAM" id="SSF55073">
    <property type="entry name" value="Nucleotide cyclase"/>
    <property type="match status" value="1"/>
</dbReference>
<dbReference type="EC" id="2.7.7.65" evidence="3"/>
<keyword evidence="6" id="KW-0472">Membrane</keyword>
<dbReference type="GO" id="GO:0043709">
    <property type="term" value="P:cell adhesion involved in single-species biofilm formation"/>
    <property type="evidence" value="ECO:0007669"/>
    <property type="project" value="TreeGrafter"/>
</dbReference>
<comment type="catalytic activity">
    <reaction evidence="5">
        <text>2 GTP = 3',3'-c-di-GMP + 2 diphosphate</text>
        <dbReference type="Rhea" id="RHEA:24898"/>
        <dbReference type="ChEBI" id="CHEBI:33019"/>
        <dbReference type="ChEBI" id="CHEBI:37565"/>
        <dbReference type="ChEBI" id="CHEBI:58805"/>
        <dbReference type="EC" id="2.7.7.65"/>
    </reaction>
</comment>
<dbReference type="GO" id="GO:1902201">
    <property type="term" value="P:negative regulation of bacterial-type flagellum-dependent cell motility"/>
    <property type="evidence" value="ECO:0007669"/>
    <property type="project" value="TreeGrafter"/>
</dbReference>
<dbReference type="GO" id="GO:0005886">
    <property type="term" value="C:plasma membrane"/>
    <property type="evidence" value="ECO:0007669"/>
    <property type="project" value="TreeGrafter"/>
</dbReference>
<dbReference type="GO" id="GO:0016829">
    <property type="term" value="F:lyase activity"/>
    <property type="evidence" value="ECO:0007669"/>
    <property type="project" value="UniProtKB-KW"/>
</dbReference>
<keyword evidence="8" id="KW-0456">Lyase</keyword>
<dbReference type="PATRIC" id="fig|1354264.4.peg.4519"/>
<feature type="transmembrane region" description="Helical" evidence="6">
    <location>
        <begin position="52"/>
        <end position="71"/>
    </location>
</feature>
<dbReference type="Pfam" id="PF00990">
    <property type="entry name" value="GGDEF"/>
    <property type="match status" value="1"/>
</dbReference>
<gene>
    <name evidence="8" type="ORF">M989_04363</name>
</gene>
<evidence type="ECO:0000313" key="9">
    <source>
        <dbReference type="Proteomes" id="UP000078386"/>
    </source>
</evidence>
<feature type="transmembrane region" description="Helical" evidence="6">
    <location>
        <begin position="154"/>
        <end position="174"/>
    </location>
</feature>
<evidence type="ECO:0000256" key="4">
    <source>
        <dbReference type="ARBA" id="ARBA00023134"/>
    </source>
</evidence>
<dbReference type="Proteomes" id="UP000078386">
    <property type="component" value="Unassembled WGS sequence"/>
</dbReference>
<dbReference type="InterPro" id="IPR050469">
    <property type="entry name" value="Diguanylate_Cyclase"/>
</dbReference>
<dbReference type="GO" id="GO:0005525">
    <property type="term" value="F:GTP binding"/>
    <property type="evidence" value="ECO:0007669"/>
    <property type="project" value="UniProtKB-KW"/>
</dbReference>
<feature type="transmembrane region" description="Helical" evidence="6">
    <location>
        <begin position="20"/>
        <end position="46"/>
    </location>
</feature>
<dbReference type="InterPro" id="IPR033444">
    <property type="entry name" value="MASE5"/>
</dbReference>
<dbReference type="AlphaFoldDB" id="A0A1B7JD66"/>
<accession>A0A1B7JD66</accession>